<evidence type="ECO:0000256" key="1">
    <source>
        <dbReference type="SAM" id="MobiDB-lite"/>
    </source>
</evidence>
<evidence type="ECO:0000313" key="2">
    <source>
        <dbReference type="EMBL" id="TFJ85155.1"/>
    </source>
</evidence>
<keyword evidence="3" id="KW-1185">Reference proteome</keyword>
<organism evidence="2 3">
    <name type="scientific">Nannochloropsis salina CCMP1776</name>
    <dbReference type="NCBI Taxonomy" id="1027361"/>
    <lineage>
        <taxon>Eukaryota</taxon>
        <taxon>Sar</taxon>
        <taxon>Stramenopiles</taxon>
        <taxon>Ochrophyta</taxon>
        <taxon>Eustigmatophyceae</taxon>
        <taxon>Eustigmatales</taxon>
        <taxon>Monodopsidaceae</taxon>
        <taxon>Microchloropsis</taxon>
        <taxon>Microchloropsis salina</taxon>
    </lineage>
</organism>
<dbReference type="Proteomes" id="UP000355283">
    <property type="component" value="Unassembled WGS sequence"/>
</dbReference>
<reference evidence="2 3" key="1">
    <citation type="submission" date="2019-01" db="EMBL/GenBank/DDBJ databases">
        <title>Nuclear Genome Assembly of the Microalgal Biofuel strain Nannochloropsis salina CCMP1776.</title>
        <authorList>
            <person name="Hovde B."/>
        </authorList>
    </citation>
    <scope>NUCLEOTIDE SEQUENCE [LARGE SCALE GENOMIC DNA]</scope>
    <source>
        <strain evidence="2 3">CCMP1776</strain>
    </source>
</reference>
<name>A0A4D9D6S3_9STRA</name>
<dbReference type="AlphaFoldDB" id="A0A4D9D6S3"/>
<gene>
    <name evidence="2" type="ORF">NSK_003578</name>
</gene>
<evidence type="ECO:0000313" key="3">
    <source>
        <dbReference type="Proteomes" id="UP000355283"/>
    </source>
</evidence>
<dbReference type="EMBL" id="SDOX01000016">
    <property type="protein sequence ID" value="TFJ85155.1"/>
    <property type="molecule type" value="Genomic_DNA"/>
</dbReference>
<protein>
    <submittedName>
        <fullName evidence="2">Uncharacterized protein</fullName>
    </submittedName>
</protein>
<feature type="compositionally biased region" description="Polar residues" evidence="1">
    <location>
        <begin position="7"/>
        <end position="20"/>
    </location>
</feature>
<sequence length="129" mass="14527">MYKENGKTASLNRNASVTSNDSKRARKRAAYPEEGGTEMYPEMLKMLHRTSITLKRANKKAARLVYTKEGHAKWHRSPHIPFFERGALSFTSHRCLFRFAGAPVTWLGPSISGVVAACLPSGWKRMMSI</sequence>
<proteinExistence type="predicted"/>
<accession>A0A4D9D6S3</accession>
<feature type="region of interest" description="Disordered" evidence="1">
    <location>
        <begin position="1"/>
        <end position="32"/>
    </location>
</feature>
<comment type="caution">
    <text evidence="2">The sequence shown here is derived from an EMBL/GenBank/DDBJ whole genome shotgun (WGS) entry which is preliminary data.</text>
</comment>